<feature type="transmembrane region" description="Helical" evidence="6">
    <location>
        <begin position="433"/>
        <end position="454"/>
    </location>
</feature>
<evidence type="ECO:0000256" key="5">
    <source>
        <dbReference type="ARBA" id="ARBA00038268"/>
    </source>
</evidence>
<feature type="transmembrane region" description="Helical" evidence="6">
    <location>
        <begin position="102"/>
        <end position="124"/>
    </location>
</feature>
<feature type="transmembrane region" description="Helical" evidence="6">
    <location>
        <begin position="130"/>
        <end position="153"/>
    </location>
</feature>
<feature type="transmembrane region" description="Helical" evidence="6">
    <location>
        <begin position="474"/>
        <end position="495"/>
    </location>
</feature>
<evidence type="ECO:0000256" key="2">
    <source>
        <dbReference type="ARBA" id="ARBA00022692"/>
    </source>
</evidence>
<dbReference type="Pfam" id="PF03062">
    <property type="entry name" value="MBOAT"/>
    <property type="match status" value="1"/>
</dbReference>
<protein>
    <recommendedName>
        <fullName evidence="8">Protein-cysteine N-palmitoyltransferase Rasp</fullName>
    </recommendedName>
</protein>
<dbReference type="GO" id="GO:0016409">
    <property type="term" value="F:palmitoyltransferase activity"/>
    <property type="evidence" value="ECO:0007669"/>
    <property type="project" value="TreeGrafter"/>
</dbReference>
<evidence type="ECO:0000256" key="3">
    <source>
        <dbReference type="ARBA" id="ARBA00022989"/>
    </source>
</evidence>
<feature type="transmembrane region" description="Helical" evidence="6">
    <location>
        <begin position="255"/>
        <end position="277"/>
    </location>
</feature>
<reference evidence="7" key="1">
    <citation type="journal article" date="2024" name="Gigascience">
        <title>Chromosome-level genome of the poultry shaft louse Menopon gallinae provides insight into the host-switching and adaptive evolution of parasitic lice.</title>
        <authorList>
            <person name="Xu Y."/>
            <person name="Ma L."/>
            <person name="Liu S."/>
            <person name="Liang Y."/>
            <person name="Liu Q."/>
            <person name="He Z."/>
            <person name="Tian L."/>
            <person name="Duan Y."/>
            <person name="Cai W."/>
            <person name="Li H."/>
            <person name="Song F."/>
        </authorList>
    </citation>
    <scope>NUCLEOTIDE SEQUENCE</scope>
    <source>
        <strain evidence="7">Cailab_2023a</strain>
    </source>
</reference>
<comment type="caution">
    <text evidence="7">The sequence shown here is derived from an EMBL/GenBank/DDBJ whole genome shotgun (WGS) entry which is preliminary data.</text>
</comment>
<evidence type="ECO:0008006" key="8">
    <source>
        <dbReference type="Google" id="ProtNLM"/>
    </source>
</evidence>
<keyword evidence="4 6" id="KW-0472">Membrane</keyword>
<feature type="transmembrane region" description="Helical" evidence="6">
    <location>
        <begin position="205"/>
        <end position="226"/>
    </location>
</feature>
<organism evidence="7">
    <name type="scientific">Menopon gallinae</name>
    <name type="common">poultry shaft louse</name>
    <dbReference type="NCBI Taxonomy" id="328185"/>
    <lineage>
        <taxon>Eukaryota</taxon>
        <taxon>Metazoa</taxon>
        <taxon>Ecdysozoa</taxon>
        <taxon>Arthropoda</taxon>
        <taxon>Hexapoda</taxon>
        <taxon>Insecta</taxon>
        <taxon>Pterygota</taxon>
        <taxon>Neoptera</taxon>
        <taxon>Paraneoptera</taxon>
        <taxon>Psocodea</taxon>
        <taxon>Troctomorpha</taxon>
        <taxon>Phthiraptera</taxon>
        <taxon>Amblycera</taxon>
        <taxon>Menoponidae</taxon>
        <taxon>Menopon</taxon>
    </lineage>
</organism>
<feature type="transmembrane region" description="Helical" evidence="6">
    <location>
        <begin position="391"/>
        <end position="412"/>
    </location>
</feature>
<proteinExistence type="inferred from homology"/>
<dbReference type="EMBL" id="JARGDH010000004">
    <property type="protein sequence ID" value="KAL0269155.1"/>
    <property type="molecule type" value="Genomic_DNA"/>
</dbReference>
<dbReference type="PANTHER" id="PTHR13285:SF18">
    <property type="entry name" value="PROTEIN-CYSTEINE N-PALMITOYLTRANSFERASE RASP"/>
    <property type="match status" value="1"/>
</dbReference>
<accession>A0AAW2HHY5</accession>
<dbReference type="GO" id="GO:0016020">
    <property type="term" value="C:membrane"/>
    <property type="evidence" value="ECO:0007669"/>
    <property type="project" value="UniProtKB-SubCell"/>
</dbReference>
<feature type="transmembrane region" description="Helical" evidence="6">
    <location>
        <begin position="9"/>
        <end position="27"/>
    </location>
</feature>
<dbReference type="InterPro" id="IPR004299">
    <property type="entry name" value="MBOAT_fam"/>
</dbReference>
<evidence type="ECO:0000256" key="4">
    <source>
        <dbReference type="ARBA" id="ARBA00023136"/>
    </source>
</evidence>
<feature type="transmembrane region" description="Helical" evidence="6">
    <location>
        <begin position="289"/>
        <end position="310"/>
    </location>
</feature>
<name>A0AAW2HHY5_9NEOP</name>
<comment type="subcellular location">
    <subcellularLocation>
        <location evidence="1">Membrane</location>
        <topology evidence="1">Multi-pass membrane protein</topology>
    </subcellularLocation>
</comment>
<evidence type="ECO:0000256" key="1">
    <source>
        <dbReference type="ARBA" id="ARBA00004141"/>
    </source>
</evidence>
<comment type="similarity">
    <text evidence="5">Belongs to the membrane-bound acyltransferase family. HHAT subfamily.</text>
</comment>
<evidence type="ECO:0000256" key="6">
    <source>
        <dbReference type="SAM" id="Phobius"/>
    </source>
</evidence>
<sequence>MPVLSKFETFLYFAIWITGVVLSLYNLHLYGRVFNHNVLDNYQHEDFTKGWKILGERFQDQADYEWNSWTQLIIKLLPFLFCNLVVAELLRRWKKMNLLPLWYIIVSLVFVIYNFNFTICIWFILLAVIYYALVFFNNLLVLWVVTGFILHFFKPDIWFALDEDDQYLVMISSSWMILRCISFCVDKSNELSKSKLSFTHHIAEFSTLLGYSLYLPTMFLGPFIMFSNFYKGINLEFENWTLKRILKNVVRFSRCWFWFLFTEFSLHFVYVNAILLRPHLVQHLFEWELAGLGIAMGHFFHLKYIVFYGLPCAWAAAERFETPEVPCCVSRVHLYSHMWRRFDHGLYQFLVRYIYIPVTTFLKGSSLFRKTPASIACFAFVFAWHGGEMHVFYWVLFNFIAVTIEALGKQLFHLPIVRRFCERRISDCNILRLQCLLVAPLHYFSMVSNFFFIGNGMNIGLVYLNKFFNGSFKSNLIILFFLYGAGQSASAVQAWEEKNRRKQKSND</sequence>
<dbReference type="EMBL" id="JARGDH010000004">
    <property type="protein sequence ID" value="KAL0269156.1"/>
    <property type="molecule type" value="Genomic_DNA"/>
</dbReference>
<dbReference type="AlphaFoldDB" id="A0AAW2HHY5"/>
<keyword evidence="2 6" id="KW-0812">Transmembrane</keyword>
<evidence type="ECO:0000313" key="7">
    <source>
        <dbReference type="EMBL" id="KAL0269156.1"/>
    </source>
</evidence>
<keyword evidence="3 6" id="KW-1133">Transmembrane helix</keyword>
<gene>
    <name evidence="7" type="ORF">PYX00_006977</name>
</gene>
<dbReference type="InterPro" id="IPR051085">
    <property type="entry name" value="MB_O-acyltransferase"/>
</dbReference>
<dbReference type="GO" id="GO:0005783">
    <property type="term" value="C:endoplasmic reticulum"/>
    <property type="evidence" value="ECO:0007669"/>
    <property type="project" value="TreeGrafter"/>
</dbReference>
<dbReference type="PANTHER" id="PTHR13285">
    <property type="entry name" value="ACYLTRANSFERASE"/>
    <property type="match status" value="1"/>
</dbReference>
<feature type="transmembrane region" description="Helical" evidence="6">
    <location>
        <begin position="72"/>
        <end position="90"/>
    </location>
</feature>